<feature type="compositionally biased region" description="Polar residues" evidence="1">
    <location>
        <begin position="36"/>
        <end position="46"/>
    </location>
</feature>
<comment type="caution">
    <text evidence="2">The sequence shown here is derived from an EMBL/GenBank/DDBJ whole genome shotgun (WGS) entry which is preliminary data.</text>
</comment>
<feature type="region of interest" description="Disordered" evidence="1">
    <location>
        <begin position="1"/>
        <end position="79"/>
    </location>
</feature>
<sequence>MSLLHSPCFEPSPLTSRDCPSTLPNIHPPSLDTALATPTQSLSPPFSHTHTHTHTPTHTHTHTHTHNRSPQPATCDPRPAPALPARPLHVCRQTVSHRARACRALSPAYTPHCQPCRLLPSPAPPQPQLQLRPQPLLLLLLLPPLSLPSPGTTRPACLPLPVWVLPQV</sequence>
<protein>
    <submittedName>
        <fullName evidence="2">Uncharacterized protein</fullName>
    </submittedName>
</protein>
<accession>A0A9P4QA68</accession>
<dbReference type="AlphaFoldDB" id="A0A9P4QA68"/>
<dbReference type="Proteomes" id="UP000799441">
    <property type="component" value="Unassembled WGS sequence"/>
</dbReference>
<name>A0A9P4QA68_9PEZI</name>
<proteinExistence type="predicted"/>
<dbReference type="EMBL" id="MU003795">
    <property type="protein sequence ID" value="KAF2720907.1"/>
    <property type="molecule type" value="Genomic_DNA"/>
</dbReference>
<evidence type="ECO:0000313" key="2">
    <source>
        <dbReference type="EMBL" id="KAF2720907.1"/>
    </source>
</evidence>
<gene>
    <name evidence="2" type="ORF">K431DRAFT_85513</name>
</gene>
<reference evidence="2" key="1">
    <citation type="journal article" date="2020" name="Stud. Mycol.">
        <title>101 Dothideomycetes genomes: a test case for predicting lifestyles and emergence of pathogens.</title>
        <authorList>
            <person name="Haridas S."/>
            <person name="Albert R."/>
            <person name="Binder M."/>
            <person name="Bloem J."/>
            <person name="Labutti K."/>
            <person name="Salamov A."/>
            <person name="Andreopoulos B."/>
            <person name="Baker S."/>
            <person name="Barry K."/>
            <person name="Bills G."/>
            <person name="Bluhm B."/>
            <person name="Cannon C."/>
            <person name="Castanera R."/>
            <person name="Culley D."/>
            <person name="Daum C."/>
            <person name="Ezra D."/>
            <person name="Gonzalez J."/>
            <person name="Henrissat B."/>
            <person name="Kuo A."/>
            <person name="Liang C."/>
            <person name="Lipzen A."/>
            <person name="Lutzoni F."/>
            <person name="Magnuson J."/>
            <person name="Mondo S."/>
            <person name="Nolan M."/>
            <person name="Ohm R."/>
            <person name="Pangilinan J."/>
            <person name="Park H.-J."/>
            <person name="Ramirez L."/>
            <person name="Alfaro M."/>
            <person name="Sun H."/>
            <person name="Tritt A."/>
            <person name="Yoshinaga Y."/>
            <person name="Zwiers L.-H."/>
            <person name="Turgeon B."/>
            <person name="Goodwin S."/>
            <person name="Spatafora J."/>
            <person name="Crous P."/>
            <person name="Grigoriev I."/>
        </authorList>
    </citation>
    <scope>NUCLEOTIDE SEQUENCE</scope>
    <source>
        <strain evidence="2">CBS 116435</strain>
    </source>
</reference>
<keyword evidence="3" id="KW-1185">Reference proteome</keyword>
<feature type="compositionally biased region" description="Polar residues" evidence="1">
    <location>
        <begin position="13"/>
        <end position="24"/>
    </location>
</feature>
<evidence type="ECO:0000256" key="1">
    <source>
        <dbReference type="SAM" id="MobiDB-lite"/>
    </source>
</evidence>
<organism evidence="2 3">
    <name type="scientific">Polychaeton citri CBS 116435</name>
    <dbReference type="NCBI Taxonomy" id="1314669"/>
    <lineage>
        <taxon>Eukaryota</taxon>
        <taxon>Fungi</taxon>
        <taxon>Dikarya</taxon>
        <taxon>Ascomycota</taxon>
        <taxon>Pezizomycotina</taxon>
        <taxon>Dothideomycetes</taxon>
        <taxon>Dothideomycetidae</taxon>
        <taxon>Capnodiales</taxon>
        <taxon>Capnodiaceae</taxon>
        <taxon>Polychaeton</taxon>
    </lineage>
</organism>
<feature type="compositionally biased region" description="Basic residues" evidence="1">
    <location>
        <begin position="49"/>
        <end position="67"/>
    </location>
</feature>
<evidence type="ECO:0000313" key="3">
    <source>
        <dbReference type="Proteomes" id="UP000799441"/>
    </source>
</evidence>